<comment type="caution">
    <text evidence="3">The sequence shown here is derived from an EMBL/GenBank/DDBJ whole genome shotgun (WGS) entry which is preliminary data.</text>
</comment>
<evidence type="ECO:0000313" key="4">
    <source>
        <dbReference type="Proteomes" id="UP000326838"/>
    </source>
</evidence>
<dbReference type="PROSITE" id="PS51782">
    <property type="entry name" value="LYSM"/>
    <property type="match status" value="2"/>
</dbReference>
<dbReference type="Gene3D" id="3.10.350.10">
    <property type="entry name" value="LysM domain"/>
    <property type="match status" value="2"/>
</dbReference>
<dbReference type="PANTHER" id="PTHR33734">
    <property type="entry name" value="LYSM DOMAIN-CONTAINING GPI-ANCHORED PROTEIN 2"/>
    <property type="match status" value="1"/>
</dbReference>
<protein>
    <submittedName>
        <fullName evidence="3">LysM peptidoglycan-binding domain-containing protein</fullName>
    </submittedName>
</protein>
<proteinExistence type="predicted"/>
<dbReference type="InterPro" id="IPR036779">
    <property type="entry name" value="LysM_dom_sf"/>
</dbReference>
<dbReference type="PANTHER" id="PTHR33734:SF22">
    <property type="entry name" value="MEMBRANE-BOUND LYTIC MUREIN TRANSGLYCOSYLASE D"/>
    <property type="match status" value="1"/>
</dbReference>
<dbReference type="Proteomes" id="UP000326838">
    <property type="component" value="Unassembled WGS sequence"/>
</dbReference>
<dbReference type="CDD" id="cd00118">
    <property type="entry name" value="LysM"/>
    <property type="match status" value="2"/>
</dbReference>
<dbReference type="SMART" id="SM00257">
    <property type="entry name" value="LysM"/>
    <property type="match status" value="2"/>
</dbReference>
<sequence>MSSHAFMTPRLSALGLSAVAGGMVLALHPSGAEAAEHAPLAAAPATHVVPAQPSPPPSGHTVVAGESVSTIAARYGLATTDVLAWNGLSFGDSVIRPGDVLVLTAPAAAPPSAAPAAPAPAAPAAPAPVGHLVQAGDTIAAIAARNGTTTQAVLAANGLTWDSIIYPGQTIAVPAASAPAPAPAAAPAADSAPAPAPAPAPIDLDAEQIANARIIIGVGRELGVPDRGIVIALGTAMQESWIRNLDWGDRDSLGLFQQRPSTGWGTEEEIRDATRAARAFYGGAQDPNGSRTRGLLDIPGWESLPYADAAQAVQISAYPDRYARWEQPATTWLAALG</sequence>
<name>A0A5N0TNR9_9MICO</name>
<dbReference type="InterPro" id="IPR018392">
    <property type="entry name" value="LysM"/>
</dbReference>
<feature type="domain" description="LysM" evidence="2">
    <location>
        <begin position="58"/>
        <end position="103"/>
    </location>
</feature>
<dbReference type="AlphaFoldDB" id="A0A5N0TNR9"/>
<feature type="chain" id="PRO_5024354464" evidence="1">
    <location>
        <begin position="35"/>
        <end position="337"/>
    </location>
</feature>
<keyword evidence="4" id="KW-1185">Reference proteome</keyword>
<feature type="domain" description="LysM" evidence="2">
    <location>
        <begin position="129"/>
        <end position="173"/>
    </location>
</feature>
<keyword evidence="1" id="KW-0732">Signal</keyword>
<evidence type="ECO:0000259" key="2">
    <source>
        <dbReference type="PROSITE" id="PS51782"/>
    </source>
</evidence>
<organism evidence="3 4">
    <name type="scientific">Microbacterium caowuchunii</name>
    <dbReference type="NCBI Taxonomy" id="2614638"/>
    <lineage>
        <taxon>Bacteria</taxon>
        <taxon>Bacillati</taxon>
        <taxon>Actinomycetota</taxon>
        <taxon>Actinomycetes</taxon>
        <taxon>Micrococcales</taxon>
        <taxon>Microbacteriaceae</taxon>
        <taxon>Microbacterium</taxon>
    </lineage>
</organism>
<dbReference type="EMBL" id="VYUY01000003">
    <property type="protein sequence ID" value="KAA9135918.1"/>
    <property type="molecule type" value="Genomic_DNA"/>
</dbReference>
<accession>A0A5N0TNR9</accession>
<feature type="signal peptide" evidence="1">
    <location>
        <begin position="1"/>
        <end position="34"/>
    </location>
</feature>
<dbReference type="Pfam" id="PF01476">
    <property type="entry name" value="LysM"/>
    <property type="match status" value="2"/>
</dbReference>
<gene>
    <name evidence="3" type="ORF">F6B40_01710</name>
</gene>
<dbReference type="SUPFAM" id="SSF54106">
    <property type="entry name" value="LysM domain"/>
    <property type="match status" value="2"/>
</dbReference>
<evidence type="ECO:0000256" key="1">
    <source>
        <dbReference type="SAM" id="SignalP"/>
    </source>
</evidence>
<reference evidence="4" key="1">
    <citation type="submission" date="2019-09" db="EMBL/GenBank/DDBJ databases">
        <title>Mumia zhuanghuii sp. nov. isolated from the intestinal contents of plateau pika (Ochotona curzoniae) in the Qinghai-Tibet plateau of China.</title>
        <authorList>
            <person name="Tian Z."/>
        </authorList>
    </citation>
    <scope>NUCLEOTIDE SEQUENCE [LARGE SCALE GENOMIC DNA]</scope>
    <source>
        <strain evidence="4">L-033</strain>
    </source>
</reference>
<evidence type="ECO:0000313" key="3">
    <source>
        <dbReference type="EMBL" id="KAA9135918.1"/>
    </source>
</evidence>